<evidence type="ECO:0008006" key="3">
    <source>
        <dbReference type="Google" id="ProtNLM"/>
    </source>
</evidence>
<evidence type="ECO:0000313" key="2">
    <source>
        <dbReference type="Proteomes" id="UP001497457"/>
    </source>
</evidence>
<reference evidence="1 2" key="2">
    <citation type="submission" date="2024-10" db="EMBL/GenBank/DDBJ databases">
        <authorList>
            <person name="Ryan C."/>
        </authorList>
    </citation>
    <scope>NUCLEOTIDE SEQUENCE [LARGE SCALE GENOMIC DNA]</scope>
</reference>
<proteinExistence type="predicted"/>
<sequence>MKEDPIVERVTRYVSHDLGLQAQIDITLNAVQLNGYKWPDLHVSSWPVIEQIQEPMQTDGVSCGLFLITFMEYWTGDRLSDPFSQEDMQNFRLKVAAILLGSSLNAPNLKHVLDDHASSEEQVADDPNDCVMITPTQPSQLTCRRFKDTAQAICDYIMSITDEVALGKEWVRSSSPYPISINLKQLQEILDVNMCMDKDCFNLGVRMLACDETAVMREPKCHFLDLKFSLTTHYRRHRNFRVKLDPKQLAELFDDWPNSGVSFSECELVLVPFQSLGAYGLFALDRKHRTIAIIDPRPVYTNASYNNPYYYYVDRIQKVAAAYDRAMEVVEPEWRDDVYDWHHTFPALVPKTFDRKWFLIEVLKCKMNECAENIPEEIRAAVHSIRNTYVEKFL</sequence>
<dbReference type="InterPro" id="IPR038765">
    <property type="entry name" value="Papain-like_cys_pep_sf"/>
</dbReference>
<organism evidence="1 2">
    <name type="scientific">Urochloa decumbens</name>
    <dbReference type="NCBI Taxonomy" id="240449"/>
    <lineage>
        <taxon>Eukaryota</taxon>
        <taxon>Viridiplantae</taxon>
        <taxon>Streptophyta</taxon>
        <taxon>Embryophyta</taxon>
        <taxon>Tracheophyta</taxon>
        <taxon>Spermatophyta</taxon>
        <taxon>Magnoliopsida</taxon>
        <taxon>Liliopsida</taxon>
        <taxon>Poales</taxon>
        <taxon>Poaceae</taxon>
        <taxon>PACMAD clade</taxon>
        <taxon>Panicoideae</taxon>
        <taxon>Panicodae</taxon>
        <taxon>Paniceae</taxon>
        <taxon>Melinidinae</taxon>
        <taxon>Urochloa</taxon>
    </lineage>
</organism>
<dbReference type="Proteomes" id="UP001497457">
    <property type="component" value="Chromosome 1b"/>
</dbReference>
<dbReference type="AlphaFoldDB" id="A0ABC8VA79"/>
<keyword evidence="2" id="KW-1185">Reference proteome</keyword>
<evidence type="ECO:0000313" key="1">
    <source>
        <dbReference type="EMBL" id="CAL4886813.1"/>
    </source>
</evidence>
<gene>
    <name evidence="1" type="ORF">URODEC1_LOCUS1371</name>
</gene>
<dbReference type="EMBL" id="OZ075111">
    <property type="protein sequence ID" value="CAL4886813.1"/>
    <property type="molecule type" value="Genomic_DNA"/>
</dbReference>
<dbReference type="SUPFAM" id="SSF54001">
    <property type="entry name" value="Cysteine proteinases"/>
    <property type="match status" value="1"/>
</dbReference>
<name>A0ABC8VA79_9POAL</name>
<accession>A0ABC8VA79</accession>
<reference evidence="2" key="1">
    <citation type="submission" date="2024-06" db="EMBL/GenBank/DDBJ databases">
        <authorList>
            <person name="Ryan C."/>
        </authorList>
    </citation>
    <scope>NUCLEOTIDE SEQUENCE [LARGE SCALE GENOMIC DNA]</scope>
</reference>
<dbReference type="Gene3D" id="3.40.395.10">
    <property type="entry name" value="Adenoviral Proteinase, Chain A"/>
    <property type="match status" value="1"/>
</dbReference>
<protein>
    <recommendedName>
        <fullName evidence="3">Ubiquitin-like protease family profile domain-containing protein</fullName>
    </recommendedName>
</protein>